<evidence type="ECO:0000256" key="4">
    <source>
        <dbReference type="ARBA" id="ARBA00023329"/>
    </source>
</evidence>
<dbReference type="InterPro" id="IPR008936">
    <property type="entry name" value="Rho_GTPase_activation_prot"/>
</dbReference>
<accession>A0A371DIQ7</accession>
<reference evidence="6 7" key="1">
    <citation type="journal article" date="2018" name="Biotechnol. Biofuels">
        <title>Integrative visual omics of the white-rot fungus Polyporus brumalis exposes the biotechnological potential of its oxidative enzymes for delignifying raw plant biomass.</title>
        <authorList>
            <person name="Miyauchi S."/>
            <person name="Rancon A."/>
            <person name="Drula E."/>
            <person name="Hage H."/>
            <person name="Chaduli D."/>
            <person name="Favel A."/>
            <person name="Grisel S."/>
            <person name="Henrissat B."/>
            <person name="Herpoel-Gimbert I."/>
            <person name="Ruiz-Duenas F.J."/>
            <person name="Chevret D."/>
            <person name="Hainaut M."/>
            <person name="Lin J."/>
            <person name="Wang M."/>
            <person name="Pangilinan J."/>
            <person name="Lipzen A."/>
            <person name="Lesage-Meessen L."/>
            <person name="Navarro D."/>
            <person name="Riley R."/>
            <person name="Grigoriev I.V."/>
            <person name="Zhou S."/>
            <person name="Raouche S."/>
            <person name="Rosso M.N."/>
        </authorList>
    </citation>
    <scope>NUCLEOTIDE SEQUENCE [LARGE SCALE GENOMIC DNA]</scope>
    <source>
        <strain evidence="6 7">BRFM 1820</strain>
    </source>
</reference>
<organism evidence="6 7">
    <name type="scientific">Lentinus brumalis</name>
    <dbReference type="NCBI Taxonomy" id="2498619"/>
    <lineage>
        <taxon>Eukaryota</taxon>
        <taxon>Fungi</taxon>
        <taxon>Dikarya</taxon>
        <taxon>Basidiomycota</taxon>
        <taxon>Agaricomycotina</taxon>
        <taxon>Agaricomycetes</taxon>
        <taxon>Polyporales</taxon>
        <taxon>Polyporaceae</taxon>
        <taxon>Lentinus</taxon>
    </lineage>
</organism>
<dbReference type="PROSITE" id="PS50238">
    <property type="entry name" value="RHOGAP"/>
    <property type="match status" value="1"/>
</dbReference>
<dbReference type="OrthoDB" id="7862313at2759"/>
<dbReference type="SUPFAM" id="SSF48350">
    <property type="entry name" value="GTPase activation domain, GAP"/>
    <property type="match status" value="1"/>
</dbReference>
<dbReference type="Gene3D" id="1.10.555.10">
    <property type="entry name" value="Rho GTPase activation protein"/>
    <property type="match status" value="1"/>
</dbReference>
<keyword evidence="7" id="KW-1185">Reference proteome</keyword>
<dbReference type="InterPro" id="IPR000300">
    <property type="entry name" value="IPPc"/>
</dbReference>
<comment type="subcellular location">
    <subcellularLocation>
        <location evidence="2">Cytoplasmic vesicle</location>
        <location evidence="2">Phagosome membrane</location>
    </subcellularLocation>
    <subcellularLocation>
        <location evidence="1">Early endosome membrane</location>
    </subcellularLocation>
</comment>
<dbReference type="Pfam" id="PF22669">
    <property type="entry name" value="Exo_endo_phos2"/>
    <property type="match status" value="1"/>
</dbReference>
<dbReference type="SMART" id="SM00324">
    <property type="entry name" value="RhoGAP"/>
    <property type="match status" value="1"/>
</dbReference>
<evidence type="ECO:0000259" key="5">
    <source>
        <dbReference type="PROSITE" id="PS50238"/>
    </source>
</evidence>
<feature type="domain" description="Rho-GAP" evidence="5">
    <location>
        <begin position="794"/>
        <end position="971"/>
    </location>
</feature>
<sequence>MSAALGGLRVFSAYGPTFFLFRSPRRDVTVFVFTHKPPLVHTIPEDYVVEHAFPIIHGFSISMSQPRQATIDLSSPPAGSTFTLNQPRTELTVTIDPGEDTPFSPITLQTHDIQGLRRLLDECKRLKEEFATETADDYGFEPFGWVAPYMADHALPPLLSSIPPDLRKLKKPVHTRLSTASAGMPGDDISDVEIIREEWMRRKVEDELFARGEKAGLKIRVGTFNVNGKFPSQDLSAWVRGDVARPPAAFIPPLKELSPLSLGEGQKNPIEGTLGASLSTRSLSTVSDATTYVNLSVDTQSAETAVSDAPPDVPEDPSDPDMLVLGFQELDLSTEALLYSTKTAREQAWCMAAFAGLGEKAVLYEKLASKQLVGMLLVIIVKKRLRHNFSEIRAVSVGVGIMGIMGNKGATAVRLLFTPTPSPSAANSEPQTRPTALTFVNAHLAAFDEMYEKRNADFQELSKRLVFEPAISVEDQQPPSNGSWYSPAAAPLSIFESDALFWLVNLNYRLTLPDADVRSLVADDQLREVNIRTLRRFDQLASARRTKKAFEDFVEQPITHLPSYRFSAGVLADGMGYDMKRKPAWTDRILHMASKAVTVKQRSYASHATITMSDHRPVSAEFDVEVAVQVSVVGLDEYEAFVHRVWRDVSAIEYIEERPRVRVEPTNVDFAKISYKREVTRTVAVVNIGKVPCSFRFVPQGPTADTCPPWLRIHPITGLVLPGEKVDVTLTTQVDEALASRLNVGQAHLEETLVLHTALGRDHFVAVSAEYERTCFATSMSWLVRLPGPVRELQSPDDVLPEDRSVNAPREIMRLVNWLMSNATETDGLFLTPGDEELIRQIRENLDTGGEFDFGAAEKESKVALAFGDTLLQLLDSLSEPVIPPALHPRCAQMTSRDEAFELLDDLPVVNVNVWISLTAFLHFLGQQEACKGRVEQLVAIFTPVLFRDDLTSPTPVSIIGRRNFLRYFIG</sequence>
<dbReference type="GO" id="GO:0007165">
    <property type="term" value="P:signal transduction"/>
    <property type="evidence" value="ECO:0007669"/>
    <property type="project" value="InterPro"/>
</dbReference>
<dbReference type="InterPro" id="IPR008962">
    <property type="entry name" value="PapD-like_sf"/>
</dbReference>
<dbReference type="PANTHER" id="PTHR11200">
    <property type="entry name" value="INOSITOL 5-PHOSPHATASE"/>
    <property type="match status" value="1"/>
</dbReference>
<dbReference type="InterPro" id="IPR013783">
    <property type="entry name" value="Ig-like_fold"/>
</dbReference>
<dbReference type="Pfam" id="PF00620">
    <property type="entry name" value="RhoGAP"/>
    <property type="match status" value="1"/>
</dbReference>
<dbReference type="GO" id="GO:0031901">
    <property type="term" value="C:early endosome membrane"/>
    <property type="evidence" value="ECO:0007669"/>
    <property type="project" value="UniProtKB-SubCell"/>
</dbReference>
<protein>
    <submittedName>
        <fullName evidence="6">DNase I-like protein</fullName>
    </submittedName>
</protein>
<dbReference type="Gene3D" id="2.60.40.10">
    <property type="entry name" value="Immunoglobulins"/>
    <property type="match status" value="1"/>
</dbReference>
<keyword evidence="3" id="KW-0967">Endosome</keyword>
<dbReference type="GO" id="GO:0046856">
    <property type="term" value="P:phosphatidylinositol dephosphorylation"/>
    <property type="evidence" value="ECO:0007669"/>
    <property type="project" value="InterPro"/>
</dbReference>
<dbReference type="InterPro" id="IPR036691">
    <property type="entry name" value="Endo/exonu/phosph_ase_sf"/>
</dbReference>
<dbReference type="PANTHER" id="PTHR11200:SF300">
    <property type="entry name" value="TYPE II INOSITOL 1,4,5-TRISPHOSPHATE 5-PHOSPHATASE"/>
    <property type="match status" value="1"/>
</dbReference>
<dbReference type="InterPro" id="IPR048869">
    <property type="entry name" value="OCRL-1_2_ASH"/>
</dbReference>
<name>A0A371DIQ7_9APHY</name>
<keyword evidence="4" id="KW-0968">Cytoplasmic vesicle</keyword>
<dbReference type="SUPFAM" id="SSF49354">
    <property type="entry name" value="PapD-like"/>
    <property type="match status" value="1"/>
</dbReference>
<dbReference type="InterPro" id="IPR046985">
    <property type="entry name" value="IP5"/>
</dbReference>
<dbReference type="STRING" id="139420.A0A371DIQ7"/>
<dbReference type="GO" id="GO:0004439">
    <property type="term" value="F:phosphatidylinositol-4,5-bisphosphate 5-phosphatase activity"/>
    <property type="evidence" value="ECO:0007669"/>
    <property type="project" value="TreeGrafter"/>
</dbReference>
<dbReference type="InterPro" id="IPR000198">
    <property type="entry name" value="RhoGAP_dom"/>
</dbReference>
<evidence type="ECO:0000256" key="3">
    <source>
        <dbReference type="ARBA" id="ARBA00022753"/>
    </source>
</evidence>
<evidence type="ECO:0000313" key="7">
    <source>
        <dbReference type="Proteomes" id="UP000256964"/>
    </source>
</evidence>
<evidence type="ECO:0000313" key="6">
    <source>
        <dbReference type="EMBL" id="RDX52424.1"/>
    </source>
</evidence>
<dbReference type="Gene3D" id="3.60.10.10">
    <property type="entry name" value="Endonuclease/exonuclease/phosphatase"/>
    <property type="match status" value="1"/>
</dbReference>
<dbReference type="Pfam" id="PF21310">
    <property type="entry name" value="OCRL-like_ASH"/>
    <property type="match status" value="1"/>
</dbReference>
<dbReference type="AlphaFoldDB" id="A0A371DIQ7"/>
<evidence type="ECO:0000256" key="2">
    <source>
        <dbReference type="ARBA" id="ARBA00004580"/>
    </source>
</evidence>
<gene>
    <name evidence="6" type="ORF">OH76DRAFT_1454292</name>
</gene>
<dbReference type="SUPFAM" id="SSF56219">
    <property type="entry name" value="DNase I-like"/>
    <property type="match status" value="1"/>
</dbReference>
<dbReference type="EMBL" id="KZ857390">
    <property type="protein sequence ID" value="RDX52424.1"/>
    <property type="molecule type" value="Genomic_DNA"/>
</dbReference>
<evidence type="ECO:0000256" key="1">
    <source>
        <dbReference type="ARBA" id="ARBA00004146"/>
    </source>
</evidence>
<proteinExistence type="predicted"/>
<dbReference type="SMART" id="SM00128">
    <property type="entry name" value="IPPc"/>
    <property type="match status" value="1"/>
</dbReference>
<dbReference type="Proteomes" id="UP000256964">
    <property type="component" value="Unassembled WGS sequence"/>
</dbReference>